<comment type="caution">
    <text evidence="3">The sequence shown here is derived from an EMBL/GenBank/DDBJ whole genome shotgun (WGS) entry which is preliminary data.</text>
</comment>
<reference evidence="3 4" key="1">
    <citation type="submission" date="2020-12" db="EMBL/GenBank/DDBJ databases">
        <title>Oil enriched cultivation method for isolating marine PHA-producing bacteria.</title>
        <authorList>
            <person name="Zheng W."/>
            <person name="Yu S."/>
            <person name="Huang Y."/>
        </authorList>
    </citation>
    <scope>NUCLEOTIDE SEQUENCE [LARGE SCALE GENOMIC DNA]</scope>
    <source>
        <strain evidence="3 4">SN0-2</strain>
    </source>
</reference>
<protein>
    <submittedName>
        <fullName evidence="3">Lysis protein</fullName>
    </submittedName>
</protein>
<dbReference type="Pfam" id="PF03245">
    <property type="entry name" value="Phage_lysis"/>
    <property type="match status" value="1"/>
</dbReference>
<organism evidence="3 4">
    <name type="scientific">Microbulbifer salipaludis</name>
    <dbReference type="NCBI Taxonomy" id="187980"/>
    <lineage>
        <taxon>Bacteria</taxon>
        <taxon>Pseudomonadati</taxon>
        <taxon>Pseudomonadota</taxon>
        <taxon>Gammaproteobacteria</taxon>
        <taxon>Cellvibrionales</taxon>
        <taxon>Microbulbiferaceae</taxon>
        <taxon>Microbulbifer</taxon>
    </lineage>
</organism>
<dbReference type="EMBL" id="JAEKJR010000002">
    <property type="protein sequence ID" value="MBN8431821.1"/>
    <property type="molecule type" value="Genomic_DNA"/>
</dbReference>
<dbReference type="Proteomes" id="UP000664293">
    <property type="component" value="Unassembled WGS sequence"/>
</dbReference>
<dbReference type="InterPro" id="IPR004929">
    <property type="entry name" value="I-spanin"/>
</dbReference>
<evidence type="ECO:0000256" key="2">
    <source>
        <dbReference type="SAM" id="MobiDB-lite"/>
    </source>
</evidence>
<evidence type="ECO:0000256" key="1">
    <source>
        <dbReference type="SAM" id="Coils"/>
    </source>
</evidence>
<accession>A0ABS3E952</accession>
<feature type="coiled-coil region" evidence="1">
    <location>
        <begin position="35"/>
        <end position="95"/>
    </location>
</feature>
<evidence type="ECO:0000313" key="4">
    <source>
        <dbReference type="Proteomes" id="UP000664293"/>
    </source>
</evidence>
<feature type="compositionally biased region" description="Low complexity" evidence="2">
    <location>
        <begin position="104"/>
        <end position="120"/>
    </location>
</feature>
<name>A0ABS3E952_9GAMM</name>
<sequence>MPGTLRQKVLVAFLALVVAFSAGWKVQGWRLTIKHEKYRREQAEALNEARDLVDRLESLYRNNVAAIDARYTKELEDAQAENDRLRADLQRGAIRLSIPAKCPAASVSSNTSSTGSTDATSRADIDERAAAEILTLTERGDKAIRQLSALQEYVRSVCIGGE</sequence>
<feature type="region of interest" description="Disordered" evidence="2">
    <location>
        <begin position="104"/>
        <end position="123"/>
    </location>
</feature>
<evidence type="ECO:0000313" key="3">
    <source>
        <dbReference type="EMBL" id="MBN8431821.1"/>
    </source>
</evidence>
<keyword evidence="4" id="KW-1185">Reference proteome</keyword>
<dbReference type="RefSeq" id="WP_207002932.1">
    <property type="nucleotide sequence ID" value="NZ_JAEKJR010000002.1"/>
</dbReference>
<gene>
    <name evidence="3" type="ORF">JF535_13265</name>
</gene>
<keyword evidence="1" id="KW-0175">Coiled coil</keyword>
<proteinExistence type="predicted"/>